<comment type="caution">
    <text evidence="1">The sequence shown here is derived from an EMBL/GenBank/DDBJ whole genome shotgun (WGS) entry which is preliminary data.</text>
</comment>
<dbReference type="AlphaFoldDB" id="A0A5C4NXM7"/>
<dbReference type="RefSeq" id="WP_139089464.1">
    <property type="nucleotide sequence ID" value="NZ_VDGE01000001.1"/>
</dbReference>
<reference evidence="1 2" key="1">
    <citation type="submission" date="2019-06" db="EMBL/GenBank/DDBJ databases">
        <title>Genome sequence of Janthinobacterium lividum UCD_MED1.</title>
        <authorList>
            <person name="De Leon M.E."/>
            <person name="Jospin G."/>
        </authorList>
    </citation>
    <scope>NUCLEOTIDE SEQUENCE [LARGE SCALE GENOMIC DNA]</scope>
    <source>
        <strain evidence="1 2">UCD_MED1</strain>
    </source>
</reference>
<evidence type="ECO:0000313" key="1">
    <source>
        <dbReference type="EMBL" id="TNC78298.1"/>
    </source>
</evidence>
<accession>A0A5C4NXM7</accession>
<dbReference type="Proteomes" id="UP000305681">
    <property type="component" value="Unassembled WGS sequence"/>
</dbReference>
<organism evidence="1 2">
    <name type="scientific">Janthinobacterium lividum</name>
    <dbReference type="NCBI Taxonomy" id="29581"/>
    <lineage>
        <taxon>Bacteria</taxon>
        <taxon>Pseudomonadati</taxon>
        <taxon>Pseudomonadota</taxon>
        <taxon>Betaproteobacteria</taxon>
        <taxon>Burkholderiales</taxon>
        <taxon>Oxalobacteraceae</taxon>
        <taxon>Janthinobacterium</taxon>
    </lineage>
</organism>
<gene>
    <name evidence="1" type="ORF">FHI69_03120</name>
</gene>
<protein>
    <submittedName>
        <fullName evidence="1">Uncharacterized protein</fullName>
    </submittedName>
</protein>
<sequence length="125" mass="13246">MSARDHDAAHLRDELIFKLTEEKYEAARVIVLGGGAGANGIANQLLDALAEPGAMCVLARTALACDAETAGQALKSFVVNTLVAEADAAATQAIDGAAHQRKDDPECCYPTARQELKLRHIEHPP</sequence>
<dbReference type="EMBL" id="VDGE01000001">
    <property type="protein sequence ID" value="TNC78298.1"/>
    <property type="molecule type" value="Genomic_DNA"/>
</dbReference>
<evidence type="ECO:0000313" key="2">
    <source>
        <dbReference type="Proteomes" id="UP000305681"/>
    </source>
</evidence>
<proteinExistence type="predicted"/>
<name>A0A5C4NXM7_9BURK</name>